<organism evidence="2 3">
    <name type="scientific">Vicia faba</name>
    <name type="common">Broad bean</name>
    <name type="synonym">Faba vulgaris</name>
    <dbReference type="NCBI Taxonomy" id="3906"/>
    <lineage>
        <taxon>Eukaryota</taxon>
        <taxon>Viridiplantae</taxon>
        <taxon>Streptophyta</taxon>
        <taxon>Embryophyta</taxon>
        <taxon>Tracheophyta</taxon>
        <taxon>Spermatophyta</taxon>
        <taxon>Magnoliopsida</taxon>
        <taxon>eudicotyledons</taxon>
        <taxon>Gunneridae</taxon>
        <taxon>Pentapetalae</taxon>
        <taxon>rosids</taxon>
        <taxon>fabids</taxon>
        <taxon>Fabales</taxon>
        <taxon>Fabaceae</taxon>
        <taxon>Papilionoideae</taxon>
        <taxon>50 kb inversion clade</taxon>
        <taxon>NPAAA clade</taxon>
        <taxon>Hologalegina</taxon>
        <taxon>IRL clade</taxon>
        <taxon>Fabeae</taxon>
        <taxon>Vicia</taxon>
    </lineage>
</organism>
<sequence>MESYCSSYSSSNNSPYISETTKKLNGSVKHNQYPFQSKYSWLHSVRKTPVKKSNKAPIAPMPPTPIKVYKIDPINFKELVQSLTCAPEFMPPQPDHHNLESTDTDHNISHNTVPSLPIQFFSNSRVNTVEVSPPLVPVAVSTPNNWYHYFEAEYFENKCKDDRVMTPGLLEMNLLSPTSFGNWCFVPPIMSPPV</sequence>
<dbReference type="InterPro" id="IPR008889">
    <property type="entry name" value="VQ"/>
</dbReference>
<feature type="domain" description="VQ" evidence="1">
    <location>
        <begin position="67"/>
        <end position="84"/>
    </location>
</feature>
<dbReference type="Pfam" id="PF05678">
    <property type="entry name" value="VQ"/>
    <property type="match status" value="1"/>
</dbReference>
<name>A0AAV1AFV2_VICFA</name>
<proteinExistence type="predicted"/>
<accession>A0AAV1AFV2</accession>
<dbReference type="AlphaFoldDB" id="A0AAV1AFV2"/>
<gene>
    <name evidence="2" type="ORF">VFH_IV130840</name>
</gene>
<dbReference type="EMBL" id="OX451739">
    <property type="protein sequence ID" value="CAI8609385.1"/>
    <property type="molecule type" value="Genomic_DNA"/>
</dbReference>
<evidence type="ECO:0000259" key="1">
    <source>
        <dbReference type="Pfam" id="PF05678"/>
    </source>
</evidence>
<evidence type="ECO:0000313" key="3">
    <source>
        <dbReference type="Proteomes" id="UP001157006"/>
    </source>
</evidence>
<dbReference type="Proteomes" id="UP001157006">
    <property type="component" value="Chromosome 4"/>
</dbReference>
<dbReference type="InterPro" id="IPR039610">
    <property type="entry name" value="VQ29"/>
</dbReference>
<protein>
    <recommendedName>
        <fullName evidence="1">VQ domain-containing protein</fullName>
    </recommendedName>
</protein>
<keyword evidence="3" id="KW-1185">Reference proteome</keyword>
<dbReference type="PANTHER" id="PTHR34794:SF1">
    <property type="entry name" value="OS10G0101800 PROTEIN"/>
    <property type="match status" value="1"/>
</dbReference>
<reference evidence="2 3" key="1">
    <citation type="submission" date="2023-01" db="EMBL/GenBank/DDBJ databases">
        <authorList>
            <person name="Kreplak J."/>
        </authorList>
    </citation>
    <scope>NUCLEOTIDE SEQUENCE [LARGE SCALE GENOMIC DNA]</scope>
</reference>
<evidence type="ECO:0000313" key="2">
    <source>
        <dbReference type="EMBL" id="CAI8609385.1"/>
    </source>
</evidence>
<dbReference type="PANTHER" id="PTHR34794">
    <property type="entry name" value="EXPRESSED PROTEIN"/>
    <property type="match status" value="1"/>
</dbReference>